<evidence type="ECO:0000256" key="8">
    <source>
        <dbReference type="ARBA" id="ARBA00022490"/>
    </source>
</evidence>
<organism evidence="18 19">
    <name type="scientific">Microseira wollei NIES-4236</name>
    <dbReference type="NCBI Taxonomy" id="2530354"/>
    <lineage>
        <taxon>Bacteria</taxon>
        <taxon>Bacillati</taxon>
        <taxon>Cyanobacteriota</taxon>
        <taxon>Cyanophyceae</taxon>
        <taxon>Oscillatoriophycideae</taxon>
        <taxon>Aerosakkonematales</taxon>
        <taxon>Aerosakkonemataceae</taxon>
        <taxon>Microseira</taxon>
    </lineage>
</organism>
<feature type="domain" description="RNase H type-2" evidence="17">
    <location>
        <begin position="24"/>
        <end position="211"/>
    </location>
</feature>
<feature type="binding site" evidence="14 15">
    <location>
        <position position="30"/>
    </location>
    <ligand>
        <name>a divalent metal cation</name>
        <dbReference type="ChEBI" id="CHEBI:60240"/>
    </ligand>
</feature>
<protein>
    <recommendedName>
        <fullName evidence="7 14">Ribonuclease HII</fullName>
        <shortName evidence="14">RNase HII</shortName>
        <ecNumber evidence="6 14">3.1.26.4</ecNumber>
    </recommendedName>
</protein>
<comment type="cofactor">
    <cofactor evidence="14 15">
        <name>Mn(2+)</name>
        <dbReference type="ChEBI" id="CHEBI:29035"/>
    </cofactor>
    <cofactor evidence="14 15">
        <name>Mg(2+)</name>
        <dbReference type="ChEBI" id="CHEBI:18420"/>
    </cofactor>
    <text evidence="14 15">Manganese or magnesium. Binds 1 divalent metal ion per monomer in the absence of substrate. May bind a second metal ion after substrate binding.</text>
</comment>
<dbReference type="Proteomes" id="UP001050975">
    <property type="component" value="Unassembled WGS sequence"/>
</dbReference>
<dbReference type="InterPro" id="IPR024567">
    <property type="entry name" value="RNase_HII/HIII_dom"/>
</dbReference>
<dbReference type="GO" id="GO:0004523">
    <property type="term" value="F:RNA-DNA hybrid ribonuclease activity"/>
    <property type="evidence" value="ECO:0007669"/>
    <property type="project" value="UniProtKB-UniRule"/>
</dbReference>
<evidence type="ECO:0000256" key="12">
    <source>
        <dbReference type="ARBA" id="ARBA00022801"/>
    </source>
</evidence>
<dbReference type="PANTHER" id="PTHR10954:SF18">
    <property type="entry name" value="RIBONUCLEASE HII"/>
    <property type="match status" value="1"/>
</dbReference>
<comment type="subcellular location">
    <subcellularLocation>
        <location evidence="4 14">Cytoplasm</location>
    </subcellularLocation>
</comment>
<dbReference type="InterPro" id="IPR012337">
    <property type="entry name" value="RNaseH-like_sf"/>
</dbReference>
<dbReference type="GO" id="GO:0003723">
    <property type="term" value="F:RNA binding"/>
    <property type="evidence" value="ECO:0007669"/>
    <property type="project" value="UniProtKB-UniRule"/>
</dbReference>
<evidence type="ECO:0000256" key="15">
    <source>
        <dbReference type="PROSITE-ProRule" id="PRU01319"/>
    </source>
</evidence>
<evidence type="ECO:0000256" key="5">
    <source>
        <dbReference type="ARBA" id="ARBA00007383"/>
    </source>
</evidence>
<comment type="similarity">
    <text evidence="5 14 16">Belongs to the RNase HII family.</text>
</comment>
<evidence type="ECO:0000313" key="18">
    <source>
        <dbReference type="EMBL" id="GET41785.1"/>
    </source>
</evidence>
<dbReference type="NCBIfam" id="NF010537">
    <property type="entry name" value="PRK13925.1"/>
    <property type="match status" value="1"/>
</dbReference>
<keyword evidence="11 14" id="KW-0255">Endonuclease</keyword>
<evidence type="ECO:0000256" key="4">
    <source>
        <dbReference type="ARBA" id="ARBA00004496"/>
    </source>
</evidence>
<accession>A0AAV3XNM0</accession>
<evidence type="ECO:0000256" key="13">
    <source>
        <dbReference type="ARBA" id="ARBA00023211"/>
    </source>
</evidence>
<gene>
    <name evidence="14" type="primary">rnhB</name>
    <name evidence="18" type="ORF">MiSe_65990</name>
</gene>
<dbReference type="CDD" id="cd07182">
    <property type="entry name" value="RNase_HII_bacteria_HII_like"/>
    <property type="match status" value="1"/>
</dbReference>
<evidence type="ECO:0000256" key="14">
    <source>
        <dbReference type="HAMAP-Rule" id="MF_00052"/>
    </source>
</evidence>
<evidence type="ECO:0000313" key="19">
    <source>
        <dbReference type="Proteomes" id="UP001050975"/>
    </source>
</evidence>
<dbReference type="NCBIfam" id="NF000595">
    <property type="entry name" value="PRK00015.1-3"/>
    <property type="match status" value="1"/>
</dbReference>
<evidence type="ECO:0000256" key="1">
    <source>
        <dbReference type="ARBA" id="ARBA00000077"/>
    </source>
</evidence>
<dbReference type="PANTHER" id="PTHR10954">
    <property type="entry name" value="RIBONUCLEASE H2 SUBUNIT A"/>
    <property type="match status" value="1"/>
</dbReference>
<dbReference type="RefSeq" id="WP_226588394.1">
    <property type="nucleotide sequence ID" value="NZ_BLAY01000134.1"/>
</dbReference>
<keyword evidence="19" id="KW-1185">Reference proteome</keyword>
<name>A0AAV3XNM0_9CYAN</name>
<keyword evidence="8 14" id="KW-0963">Cytoplasm</keyword>
<evidence type="ECO:0000256" key="16">
    <source>
        <dbReference type="RuleBase" id="RU003515"/>
    </source>
</evidence>
<dbReference type="GO" id="GO:0030145">
    <property type="term" value="F:manganese ion binding"/>
    <property type="evidence" value="ECO:0007669"/>
    <property type="project" value="UniProtKB-UniRule"/>
</dbReference>
<dbReference type="Pfam" id="PF01351">
    <property type="entry name" value="RNase_HII"/>
    <property type="match status" value="1"/>
</dbReference>
<reference evidence="18" key="1">
    <citation type="submission" date="2019-10" db="EMBL/GenBank/DDBJ databases">
        <title>Draft genome sequece of Microseira wollei NIES-4236.</title>
        <authorList>
            <person name="Yamaguchi H."/>
            <person name="Suzuki S."/>
            <person name="Kawachi M."/>
        </authorList>
    </citation>
    <scope>NUCLEOTIDE SEQUENCE</scope>
    <source>
        <strain evidence="18">NIES-4236</strain>
    </source>
</reference>
<dbReference type="EC" id="3.1.26.4" evidence="6 14"/>
<dbReference type="GO" id="GO:0043137">
    <property type="term" value="P:DNA replication, removal of RNA primer"/>
    <property type="evidence" value="ECO:0007669"/>
    <property type="project" value="TreeGrafter"/>
</dbReference>
<evidence type="ECO:0000256" key="2">
    <source>
        <dbReference type="ARBA" id="ARBA00001946"/>
    </source>
</evidence>
<comment type="catalytic activity">
    <reaction evidence="1 14 15 16">
        <text>Endonucleolytic cleavage to 5'-phosphomonoester.</text>
        <dbReference type="EC" id="3.1.26.4"/>
    </reaction>
</comment>
<keyword evidence="10 14" id="KW-0479">Metal-binding</keyword>
<feature type="binding site" evidence="14 15">
    <location>
        <position position="31"/>
    </location>
    <ligand>
        <name>a divalent metal cation</name>
        <dbReference type="ChEBI" id="CHEBI:60240"/>
    </ligand>
</feature>
<dbReference type="PROSITE" id="PS51975">
    <property type="entry name" value="RNASE_H_2"/>
    <property type="match status" value="1"/>
</dbReference>
<dbReference type="InterPro" id="IPR001352">
    <property type="entry name" value="RNase_HII/HIII"/>
</dbReference>
<dbReference type="GO" id="GO:0006298">
    <property type="term" value="P:mismatch repair"/>
    <property type="evidence" value="ECO:0007669"/>
    <property type="project" value="TreeGrafter"/>
</dbReference>
<dbReference type="InterPro" id="IPR036397">
    <property type="entry name" value="RNaseH_sf"/>
</dbReference>
<evidence type="ECO:0000256" key="9">
    <source>
        <dbReference type="ARBA" id="ARBA00022722"/>
    </source>
</evidence>
<evidence type="ECO:0000256" key="3">
    <source>
        <dbReference type="ARBA" id="ARBA00004065"/>
    </source>
</evidence>
<evidence type="ECO:0000256" key="10">
    <source>
        <dbReference type="ARBA" id="ARBA00022723"/>
    </source>
</evidence>
<sequence length="211" mass="23097">MSDRTLATHPITLSSPHPLTSSSSLIAGVDEVGRGCLFGPVVAAAVILPDRAVAELVVAGLKDSKKLTSVGRKRFAEQIQAVAIDYKIGFARVEEIDRLNIFHGSLLAMKRAVMKLKVQPDLCLVDGKWPIPNLPIEQQTLIKGDEISPAIAAASIIAKVWRDDLIMRFALKYPEYDLAANKGYGTARHLQALQKHGPSRLHRRSFSPCRV</sequence>
<evidence type="ECO:0000256" key="11">
    <source>
        <dbReference type="ARBA" id="ARBA00022759"/>
    </source>
</evidence>
<feature type="binding site" evidence="14 15">
    <location>
        <position position="126"/>
    </location>
    <ligand>
        <name>a divalent metal cation</name>
        <dbReference type="ChEBI" id="CHEBI:60240"/>
    </ligand>
</feature>
<evidence type="ECO:0000259" key="17">
    <source>
        <dbReference type="PROSITE" id="PS51975"/>
    </source>
</evidence>
<evidence type="ECO:0000256" key="7">
    <source>
        <dbReference type="ARBA" id="ARBA00019179"/>
    </source>
</evidence>
<comment type="function">
    <text evidence="3 14 16">Endonuclease that specifically degrades the RNA of RNA-DNA hybrids.</text>
</comment>
<dbReference type="GO" id="GO:0005737">
    <property type="term" value="C:cytoplasm"/>
    <property type="evidence" value="ECO:0007669"/>
    <property type="project" value="UniProtKB-SubCell"/>
</dbReference>
<dbReference type="Gene3D" id="3.30.420.10">
    <property type="entry name" value="Ribonuclease H-like superfamily/Ribonuclease H"/>
    <property type="match status" value="1"/>
</dbReference>
<proteinExistence type="inferred from homology"/>
<dbReference type="GO" id="GO:0032299">
    <property type="term" value="C:ribonuclease H2 complex"/>
    <property type="evidence" value="ECO:0007669"/>
    <property type="project" value="TreeGrafter"/>
</dbReference>
<evidence type="ECO:0000256" key="6">
    <source>
        <dbReference type="ARBA" id="ARBA00012180"/>
    </source>
</evidence>
<dbReference type="HAMAP" id="MF_00052_B">
    <property type="entry name" value="RNase_HII_B"/>
    <property type="match status" value="1"/>
</dbReference>
<comment type="cofactor">
    <cofactor evidence="2">
        <name>Mg(2+)</name>
        <dbReference type="ChEBI" id="CHEBI:18420"/>
    </cofactor>
</comment>
<dbReference type="InterPro" id="IPR022898">
    <property type="entry name" value="RNase_HII"/>
</dbReference>
<dbReference type="SUPFAM" id="SSF53098">
    <property type="entry name" value="Ribonuclease H-like"/>
    <property type="match status" value="1"/>
</dbReference>
<keyword evidence="13 14" id="KW-0464">Manganese</keyword>
<dbReference type="EMBL" id="BLAY01000134">
    <property type="protein sequence ID" value="GET41785.1"/>
    <property type="molecule type" value="Genomic_DNA"/>
</dbReference>
<comment type="caution">
    <text evidence="18">The sequence shown here is derived from an EMBL/GenBank/DDBJ whole genome shotgun (WGS) entry which is preliminary data.</text>
</comment>
<dbReference type="AlphaFoldDB" id="A0AAV3XNM0"/>
<keyword evidence="9 14" id="KW-0540">Nuclease</keyword>
<keyword evidence="12 14" id="KW-0378">Hydrolase</keyword>